<evidence type="ECO:0000256" key="1">
    <source>
        <dbReference type="ARBA" id="ARBA00023136"/>
    </source>
</evidence>
<name>B9WD24_CANDC</name>
<protein>
    <submittedName>
        <fullName evidence="4">Uncharacterized protein yil039w homologue, putative</fullName>
    </submittedName>
</protein>
<dbReference type="PANTHER" id="PTHR13315">
    <property type="entry name" value="METALLO PHOSPHOESTERASE RELATED"/>
    <property type="match status" value="1"/>
</dbReference>
<evidence type="ECO:0000313" key="4">
    <source>
        <dbReference type="EMBL" id="CAX42573.1"/>
    </source>
</evidence>
<keyword evidence="1 2" id="KW-0472">Membrane</keyword>
<dbReference type="EMBL" id="FM992690">
    <property type="protein sequence ID" value="CAX42573.1"/>
    <property type="molecule type" value="Genomic_DNA"/>
</dbReference>
<evidence type="ECO:0000256" key="2">
    <source>
        <dbReference type="SAM" id="Phobius"/>
    </source>
</evidence>
<reference evidence="4 5" key="1">
    <citation type="journal article" date="2009" name="Genome Res.">
        <title>Comparative genomics of the fungal pathogens Candida dubliniensis and Candida albicans.</title>
        <authorList>
            <person name="Jackson A.P."/>
            <person name="Gamble J.A."/>
            <person name="Yeomans T."/>
            <person name="Moran G.P."/>
            <person name="Saunders D."/>
            <person name="Harris D."/>
            <person name="Aslett M."/>
            <person name="Barrell J.F."/>
            <person name="Butler G."/>
            <person name="Citiulo F."/>
            <person name="Coleman D.C."/>
            <person name="de Groot P.W.J."/>
            <person name="Goodwin T.J."/>
            <person name="Quail M.A."/>
            <person name="McQuillan J."/>
            <person name="Munro C.A."/>
            <person name="Pain A."/>
            <person name="Poulter R.T."/>
            <person name="Rajandream M.A."/>
            <person name="Renauld H."/>
            <person name="Spiering M.J."/>
            <person name="Tivey A."/>
            <person name="Gow N.A.R."/>
            <person name="Barrell B."/>
            <person name="Sullivan D.J."/>
            <person name="Berriman M."/>
        </authorList>
    </citation>
    <scope>NUCLEOTIDE SEQUENCE [LARGE SCALE GENOMIC DNA]</scope>
    <source>
        <strain evidence="5">CD36 / ATCC MYA-646 / CBS 7987 / NCPF 3949 / NRRL Y-17841</strain>
    </source>
</reference>
<dbReference type="GO" id="GO:0016020">
    <property type="term" value="C:membrane"/>
    <property type="evidence" value="ECO:0007669"/>
    <property type="project" value="GOC"/>
</dbReference>
<evidence type="ECO:0000313" key="5">
    <source>
        <dbReference type="Proteomes" id="UP000002605"/>
    </source>
</evidence>
<dbReference type="eggNOG" id="KOG3662">
    <property type="taxonomic scope" value="Eukaryota"/>
</dbReference>
<feature type="transmembrane region" description="Helical" evidence="2">
    <location>
        <begin position="9"/>
        <end position="28"/>
    </location>
</feature>
<organism evidence="4 5">
    <name type="scientific">Candida dubliniensis (strain CD36 / ATCC MYA-646 / CBS 7987 / NCPF 3949 / NRRL Y-17841)</name>
    <name type="common">Yeast</name>
    <dbReference type="NCBI Taxonomy" id="573826"/>
    <lineage>
        <taxon>Eukaryota</taxon>
        <taxon>Fungi</taxon>
        <taxon>Dikarya</taxon>
        <taxon>Ascomycota</taxon>
        <taxon>Saccharomycotina</taxon>
        <taxon>Pichiomycetes</taxon>
        <taxon>Debaryomycetaceae</taxon>
        <taxon>Candida/Lodderomyces clade</taxon>
        <taxon>Candida</taxon>
    </lineage>
</organism>
<dbReference type="RefSeq" id="XP_002418991.1">
    <property type="nucleotide sequence ID" value="XM_002418946.1"/>
</dbReference>
<dbReference type="SUPFAM" id="SSF56300">
    <property type="entry name" value="Metallo-dependent phosphatases"/>
    <property type="match status" value="1"/>
</dbReference>
<dbReference type="InterPro" id="IPR029052">
    <property type="entry name" value="Metallo-depent_PP-like"/>
</dbReference>
<dbReference type="CGD" id="CAL0000160215">
    <property type="gene designation" value="Cd36_80430"/>
</dbReference>
<dbReference type="PANTHER" id="PTHR13315:SF1">
    <property type="entry name" value="PROTEIN TED1"/>
    <property type="match status" value="1"/>
</dbReference>
<keyword evidence="5" id="KW-1185">Reference proteome</keyword>
<sequence length="481" mass="56877">MAISPKIKALVDLATVIAILLNFFVYFYPDIVNPTEKCNWHNAPELKSKYTFLNNNLPTDWVNILLLNFPNLKEDKDIQRELESNDIHMLLFGDPQINGNWPSTKYIKRLDNYGNDYYLGHIYNTMKRRLNPSHVTVMGDLFSSQWILDSEFYNRTYRYVERLFPQPLEYKQNALEVHARHENYNWQQWLEDEKAMDPVHRFQSRVYNDVYDWVYRNRSTPNYDQPLFINLTGNHDIGYSGDATWQHMARFHLLFGQNNYVINYKKGSPDEWRIVVLDSLTLEGPALQEEFVNYTWSFLENLRDRENPNFKGSTILLTHVPMYKKAGLCKDGPEHQYYINNEKEPYKNGKLRSHNHLAYETTQNVMDIVFPNKDKSGIILTGHDHEGCDDWYNYINSEWTASKEKYSVERESVREVVVRAMMGEFDGQTGILTGHFDDARDTWDFHFSYCSFVIQHWWWASKVALLVVILLQSFVKLFGGI</sequence>
<accession>B9WD24</accession>
<dbReference type="InterPro" id="IPR033308">
    <property type="entry name" value="PGAP5/Cdc1/Ted1"/>
</dbReference>
<keyword evidence="2" id="KW-1133">Transmembrane helix</keyword>
<gene>
    <name evidence="3" type="ordered locus">Cd36_80430</name>
    <name evidence="4" type="ORF">CD36_80430</name>
</gene>
<dbReference type="VEuPathDB" id="FungiDB:CD36_80430"/>
<dbReference type="HOGENOM" id="CLU_021690_1_0_1"/>
<dbReference type="GO" id="GO:0005783">
    <property type="term" value="C:endoplasmic reticulum"/>
    <property type="evidence" value="ECO:0007669"/>
    <property type="project" value="TreeGrafter"/>
</dbReference>
<keyword evidence="2" id="KW-0812">Transmembrane</keyword>
<dbReference type="AlphaFoldDB" id="B9WD24"/>
<dbReference type="KEGG" id="cdu:CD36_80430"/>
<dbReference type="GO" id="GO:0006506">
    <property type="term" value="P:GPI anchor biosynthetic process"/>
    <property type="evidence" value="ECO:0007669"/>
    <property type="project" value="InterPro"/>
</dbReference>
<proteinExistence type="predicted"/>
<dbReference type="Proteomes" id="UP000002605">
    <property type="component" value="Chromosome 3"/>
</dbReference>
<evidence type="ECO:0000313" key="3">
    <source>
        <dbReference type="CGD" id="CAL0000160215"/>
    </source>
</evidence>
<dbReference type="GeneID" id="8046773"/>
<dbReference type="OrthoDB" id="9984693at2759"/>